<organism evidence="1 2">
    <name type="scientific">Dokdonella fugitiva</name>
    <dbReference type="NCBI Taxonomy" id="328517"/>
    <lineage>
        <taxon>Bacteria</taxon>
        <taxon>Pseudomonadati</taxon>
        <taxon>Pseudomonadota</taxon>
        <taxon>Gammaproteobacteria</taxon>
        <taxon>Lysobacterales</taxon>
        <taxon>Rhodanobacteraceae</taxon>
        <taxon>Dokdonella</taxon>
    </lineage>
</organism>
<dbReference type="Proteomes" id="UP000294862">
    <property type="component" value="Unassembled WGS sequence"/>
</dbReference>
<gene>
    <name evidence="1" type="ORF">EV148_105223</name>
</gene>
<reference evidence="1 2" key="1">
    <citation type="journal article" date="2015" name="Stand. Genomic Sci.">
        <title>Genomic Encyclopedia of Bacterial and Archaeal Type Strains, Phase III: the genomes of soil and plant-associated and newly described type strains.</title>
        <authorList>
            <person name="Whitman W.B."/>
            <person name="Woyke T."/>
            <person name="Klenk H.P."/>
            <person name="Zhou Y."/>
            <person name="Lilburn T.G."/>
            <person name="Beck B.J."/>
            <person name="De Vos P."/>
            <person name="Vandamme P."/>
            <person name="Eisen J.A."/>
            <person name="Garrity G."/>
            <person name="Hugenholtz P."/>
            <person name="Kyrpides N.C."/>
        </authorList>
    </citation>
    <scope>NUCLEOTIDE SEQUENCE [LARGE SCALE GENOMIC DNA]</scope>
    <source>
        <strain evidence="1 2">A3</strain>
    </source>
</reference>
<comment type="caution">
    <text evidence="1">The sequence shown here is derived from an EMBL/GenBank/DDBJ whole genome shotgun (WGS) entry which is preliminary data.</text>
</comment>
<protein>
    <submittedName>
        <fullName evidence="1">AlpA family transcriptional regulator</fullName>
    </submittedName>
</protein>
<keyword evidence="2" id="KW-1185">Reference proteome</keyword>
<evidence type="ECO:0000313" key="1">
    <source>
        <dbReference type="EMBL" id="TCO40428.1"/>
    </source>
</evidence>
<proteinExistence type="predicted"/>
<dbReference type="Gene3D" id="1.10.238.160">
    <property type="match status" value="1"/>
</dbReference>
<dbReference type="Pfam" id="PF05930">
    <property type="entry name" value="Phage_AlpA"/>
    <property type="match status" value="1"/>
</dbReference>
<dbReference type="InterPro" id="IPR010260">
    <property type="entry name" value="AlpA"/>
</dbReference>
<sequence>MDTSTALRTAIELLTQVADRACANGAIAALPPDFDDRYDELTDALSGIAGQPRAACSQPPAATKSTAALMTAREVMADTAMSRSTLYRLIREGRFPAPAKVGTMSRWHATAVADWKARLFA</sequence>
<dbReference type="EMBL" id="SLWQ01000005">
    <property type="protein sequence ID" value="TCO40428.1"/>
    <property type="molecule type" value="Genomic_DNA"/>
</dbReference>
<dbReference type="AlphaFoldDB" id="A0A4R2IAK5"/>
<dbReference type="RefSeq" id="WP_199222768.1">
    <property type="nucleotide sequence ID" value="NZ_SLWQ01000005.1"/>
</dbReference>
<name>A0A4R2IAK5_9GAMM</name>
<evidence type="ECO:0000313" key="2">
    <source>
        <dbReference type="Proteomes" id="UP000294862"/>
    </source>
</evidence>
<accession>A0A4R2IAK5</accession>